<evidence type="ECO:0000256" key="2">
    <source>
        <dbReference type="ARBA" id="ARBA00022448"/>
    </source>
</evidence>
<keyword evidence="2" id="KW-0813">Transport</keyword>
<proteinExistence type="inferred from homology"/>
<feature type="transmembrane region" description="Helical" evidence="7">
    <location>
        <begin position="468"/>
        <end position="490"/>
    </location>
</feature>
<dbReference type="InterPro" id="IPR036259">
    <property type="entry name" value="MFS_trans_sf"/>
</dbReference>
<feature type="domain" description="Major facilitator superfamily (MFS) profile" evidence="8">
    <location>
        <begin position="84"/>
        <end position="495"/>
    </location>
</feature>
<dbReference type="PROSITE" id="PS50850">
    <property type="entry name" value="MFS"/>
    <property type="match status" value="1"/>
</dbReference>
<accession>A0AAI9E9D0</accession>
<dbReference type="PANTHER" id="PTHR43791">
    <property type="entry name" value="PERMEASE-RELATED"/>
    <property type="match status" value="1"/>
</dbReference>
<dbReference type="Gene3D" id="1.20.1250.20">
    <property type="entry name" value="MFS general substrate transporter like domains"/>
    <property type="match status" value="1"/>
</dbReference>
<evidence type="ECO:0000259" key="8">
    <source>
        <dbReference type="PROSITE" id="PS50850"/>
    </source>
</evidence>
<comment type="subcellular location">
    <subcellularLocation>
        <location evidence="1">Membrane</location>
        <topology evidence="1">Multi-pass membrane protein</topology>
    </subcellularLocation>
</comment>
<dbReference type="Proteomes" id="UP001296104">
    <property type="component" value="Unassembled WGS sequence"/>
</dbReference>
<dbReference type="InterPro" id="IPR011701">
    <property type="entry name" value="MFS"/>
</dbReference>
<evidence type="ECO:0000256" key="7">
    <source>
        <dbReference type="SAM" id="Phobius"/>
    </source>
</evidence>
<organism evidence="9 10">
    <name type="scientific">Lecanosticta acicola</name>
    <dbReference type="NCBI Taxonomy" id="111012"/>
    <lineage>
        <taxon>Eukaryota</taxon>
        <taxon>Fungi</taxon>
        <taxon>Dikarya</taxon>
        <taxon>Ascomycota</taxon>
        <taxon>Pezizomycotina</taxon>
        <taxon>Dothideomycetes</taxon>
        <taxon>Dothideomycetidae</taxon>
        <taxon>Mycosphaerellales</taxon>
        <taxon>Mycosphaerellaceae</taxon>
        <taxon>Lecanosticta</taxon>
    </lineage>
</organism>
<dbReference type="EMBL" id="CAVMBE010000028">
    <property type="protein sequence ID" value="CAK4022972.1"/>
    <property type="molecule type" value="Genomic_DNA"/>
</dbReference>
<dbReference type="InterPro" id="IPR020846">
    <property type="entry name" value="MFS_dom"/>
</dbReference>
<evidence type="ECO:0000256" key="1">
    <source>
        <dbReference type="ARBA" id="ARBA00004141"/>
    </source>
</evidence>
<gene>
    <name evidence="9" type="ORF">LECACI_7A004849</name>
</gene>
<keyword evidence="5 7" id="KW-0472">Membrane</keyword>
<feature type="transmembrane region" description="Helical" evidence="7">
    <location>
        <begin position="120"/>
        <end position="139"/>
    </location>
</feature>
<feature type="transmembrane region" description="Helical" evidence="7">
    <location>
        <begin position="181"/>
        <end position="201"/>
    </location>
</feature>
<evidence type="ECO:0000313" key="10">
    <source>
        <dbReference type="Proteomes" id="UP001296104"/>
    </source>
</evidence>
<feature type="transmembrane region" description="Helical" evidence="7">
    <location>
        <begin position="350"/>
        <end position="370"/>
    </location>
</feature>
<evidence type="ECO:0000256" key="5">
    <source>
        <dbReference type="ARBA" id="ARBA00023136"/>
    </source>
</evidence>
<evidence type="ECO:0000256" key="4">
    <source>
        <dbReference type="ARBA" id="ARBA00022989"/>
    </source>
</evidence>
<feature type="transmembrane region" description="Helical" evidence="7">
    <location>
        <begin position="213"/>
        <end position="234"/>
    </location>
</feature>
<dbReference type="Pfam" id="PF07690">
    <property type="entry name" value="MFS_1"/>
    <property type="match status" value="1"/>
</dbReference>
<evidence type="ECO:0000256" key="3">
    <source>
        <dbReference type="ARBA" id="ARBA00022692"/>
    </source>
</evidence>
<dbReference type="AlphaFoldDB" id="A0AAI9E9D0"/>
<feature type="transmembrane region" description="Helical" evidence="7">
    <location>
        <begin position="151"/>
        <end position="169"/>
    </location>
</feature>
<reference evidence="9" key="1">
    <citation type="submission" date="2023-11" db="EMBL/GenBank/DDBJ databases">
        <authorList>
            <person name="Alioto T."/>
            <person name="Alioto T."/>
            <person name="Gomez Garrido J."/>
        </authorList>
    </citation>
    <scope>NUCLEOTIDE SEQUENCE</scope>
</reference>
<comment type="caution">
    <text evidence="9">The sequence shown here is derived from an EMBL/GenBank/DDBJ whole genome shotgun (WGS) entry which is preliminary data.</text>
</comment>
<feature type="transmembrane region" description="Helical" evidence="7">
    <location>
        <begin position="377"/>
        <end position="397"/>
    </location>
</feature>
<sequence>MAGTRDSPERVNVAMDDFGTSRHDEKKDFDAAEIERVMTPDDLRKGKQDYSRIDAEVAKYTEGERIGITDSENRRLKKMIDKRVLTVMVFTYFLQAIDKGTLSFTSIMNLPADLHLKGQQYSWLTTCIYIAILVVEYPLNWLVQRLPVAKFLGTCIILWGSILALHAASRNFAEIASLRTLLGIFEAGCQPTFLIMSSMWYKREEQVLIVSFWYCMNGAQQIVGGLLAYCFSLIPRGSALESWQAIFIAYGTFSVLWGVFVIAYLPDSPMRAKCFSEPDKRLMVERVRSNQTGLQNKRFRIEQVKEAFTDVQCWCYWLIQICTTLPTGGLGAFANIVIKGFGFTTLQVQLLAMVLGAYIILVLFSSAWLVRKTRQNVLVMMVYTIPSFAGTIVLMTVRNTNTATEAGLLLSYYLCLSFWAAQNLAMSLLTRNVAGQTKKSAAVAMNFVAWAAGNAVGPQVFLNHDAPRYFTAFATHLGCYSLLIVVLLTLRTTLRRRNSIRNAADARRHGDDDDDGMVHAFEDLTDRENVGFRYMF</sequence>
<evidence type="ECO:0000256" key="6">
    <source>
        <dbReference type="ARBA" id="ARBA00037968"/>
    </source>
</evidence>
<keyword evidence="10" id="KW-1185">Reference proteome</keyword>
<comment type="similarity">
    <text evidence="6">Belongs to the major facilitator superfamily. Allantoate permease family.</text>
</comment>
<protein>
    <submittedName>
        <fullName evidence="9">2-ketogluconate transporter</fullName>
    </submittedName>
</protein>
<feature type="transmembrane region" description="Helical" evidence="7">
    <location>
        <begin position="314"/>
        <end position="338"/>
    </location>
</feature>
<keyword evidence="4 7" id="KW-1133">Transmembrane helix</keyword>
<keyword evidence="3 7" id="KW-0812">Transmembrane</keyword>
<evidence type="ECO:0000313" key="9">
    <source>
        <dbReference type="EMBL" id="CAK4022972.1"/>
    </source>
</evidence>
<dbReference type="GO" id="GO:0033229">
    <property type="term" value="F:cysteine transmembrane transporter activity"/>
    <property type="evidence" value="ECO:0007669"/>
    <property type="project" value="TreeGrafter"/>
</dbReference>
<dbReference type="SUPFAM" id="SSF103473">
    <property type="entry name" value="MFS general substrate transporter"/>
    <property type="match status" value="1"/>
</dbReference>
<dbReference type="GO" id="GO:0016020">
    <property type="term" value="C:membrane"/>
    <property type="evidence" value="ECO:0007669"/>
    <property type="project" value="UniProtKB-SubCell"/>
</dbReference>
<feature type="transmembrane region" description="Helical" evidence="7">
    <location>
        <begin position="84"/>
        <end position="108"/>
    </location>
</feature>
<feature type="transmembrane region" description="Helical" evidence="7">
    <location>
        <begin position="246"/>
        <end position="265"/>
    </location>
</feature>
<name>A0AAI9E9D0_9PEZI</name>
<dbReference type="PANTHER" id="PTHR43791:SF63">
    <property type="entry name" value="HIGH AFFINITY CYSTEINE TRANSPORTER"/>
    <property type="match status" value="1"/>
</dbReference>
<dbReference type="FunFam" id="1.20.1250.20:FF:000064">
    <property type="entry name" value="MFS allantoate transporter"/>
    <property type="match status" value="1"/>
</dbReference>
<feature type="transmembrane region" description="Helical" evidence="7">
    <location>
        <begin position="441"/>
        <end position="462"/>
    </location>
</feature>
<feature type="transmembrane region" description="Helical" evidence="7">
    <location>
        <begin position="409"/>
        <end position="429"/>
    </location>
</feature>